<dbReference type="FunFam" id="3.30.160.60:FF:002250">
    <property type="entry name" value="zinc finger protein 596 isoform X1"/>
    <property type="match status" value="1"/>
</dbReference>
<dbReference type="GO" id="GO:0000981">
    <property type="term" value="F:DNA-binding transcription factor activity, RNA polymerase II-specific"/>
    <property type="evidence" value="ECO:0007669"/>
    <property type="project" value="TreeGrafter"/>
</dbReference>
<dbReference type="InterPro" id="IPR050752">
    <property type="entry name" value="C2H2-ZF_domain"/>
</dbReference>
<comment type="similarity">
    <text evidence="3">Belongs to the krueppel C2H2-type zinc-finger protein family.</text>
</comment>
<evidence type="ECO:0000256" key="8">
    <source>
        <dbReference type="ARBA" id="ARBA00023015"/>
    </source>
</evidence>
<dbReference type="FunFam" id="3.30.160.60:FF:000176">
    <property type="entry name" value="zinc finger protein 70"/>
    <property type="match status" value="1"/>
</dbReference>
<keyword evidence="4" id="KW-0479">Metal-binding</keyword>
<sequence length="294" mass="33599">MHPLESVTFEDIVIDFTKEEWALLDTSQRKLYRDVTLENISHLVSLGYQIYKLDVISYLEQEEDLWSQGRRVFQDQSSGSALNKQEIIHMQRDTSTTMPMVKAHIQEDPFERNGLGEDFTCSSMFTQHLSYTGNKPLVSKQCGKSTSSRSHFKQHKKILSRGQSYECQLCGKSLSSCFSLRRHEMAHTGLKPYTCHLCGSAFIQSSDLNKHNLTHTGDKPYECHVCGKAFSQSSNLRQHERIHTGERPYECHVCGMAFVQTSDLRKHHLSHTGEKLYGCHVCGKAFSQSSSLRQ</sequence>
<evidence type="ECO:0008006" key="17">
    <source>
        <dbReference type="Google" id="ProtNLM"/>
    </source>
</evidence>
<dbReference type="InterPro" id="IPR036051">
    <property type="entry name" value="KRAB_dom_sf"/>
</dbReference>
<feature type="domain" description="C2H2-type" evidence="13">
    <location>
        <begin position="221"/>
        <end position="248"/>
    </location>
</feature>
<feature type="domain" description="C2H2-type" evidence="13">
    <location>
        <begin position="165"/>
        <end position="192"/>
    </location>
</feature>
<proteinExistence type="inferred from homology"/>
<evidence type="ECO:0000256" key="7">
    <source>
        <dbReference type="ARBA" id="ARBA00022833"/>
    </source>
</evidence>
<feature type="domain" description="C2H2-type" evidence="13">
    <location>
        <begin position="193"/>
        <end position="220"/>
    </location>
</feature>
<dbReference type="PANTHER" id="PTHR24384">
    <property type="entry name" value="FINGER PUTATIVE TRANSCRIPTION FACTOR FAMILY-RELATED"/>
    <property type="match status" value="1"/>
</dbReference>
<reference evidence="15" key="2">
    <citation type="submission" date="2025-08" db="UniProtKB">
        <authorList>
            <consortium name="Ensembl"/>
        </authorList>
    </citation>
    <scope>IDENTIFICATION</scope>
    <source>
        <strain evidence="15">Thorbecke</strain>
    </source>
</reference>
<dbReference type="SMR" id="U3KP49"/>
<keyword evidence="11" id="KW-0539">Nucleus</keyword>
<organism evidence="15 16">
    <name type="scientific">Oryctolagus cuniculus</name>
    <name type="common">Rabbit</name>
    <dbReference type="NCBI Taxonomy" id="9986"/>
    <lineage>
        <taxon>Eukaryota</taxon>
        <taxon>Metazoa</taxon>
        <taxon>Chordata</taxon>
        <taxon>Craniata</taxon>
        <taxon>Vertebrata</taxon>
        <taxon>Euteleostomi</taxon>
        <taxon>Mammalia</taxon>
        <taxon>Eutheria</taxon>
        <taxon>Euarchontoglires</taxon>
        <taxon>Glires</taxon>
        <taxon>Lagomorpha</taxon>
        <taxon>Leporidae</taxon>
        <taxon>Oryctolagus</taxon>
    </lineage>
</organism>
<dbReference type="Pfam" id="PF00096">
    <property type="entry name" value="zf-C2H2"/>
    <property type="match status" value="5"/>
</dbReference>
<name>U3KP49_RABIT</name>
<evidence type="ECO:0000256" key="5">
    <source>
        <dbReference type="ARBA" id="ARBA00022737"/>
    </source>
</evidence>
<protein>
    <recommendedName>
        <fullName evidence="17">Zinc finger protein 705A</fullName>
    </recommendedName>
</protein>
<dbReference type="SMART" id="SM00349">
    <property type="entry name" value="KRAB"/>
    <property type="match status" value="1"/>
</dbReference>
<dbReference type="PROSITE" id="PS50805">
    <property type="entry name" value="KRAB"/>
    <property type="match status" value="1"/>
</dbReference>
<dbReference type="Proteomes" id="UP000001811">
    <property type="component" value="Unplaced"/>
</dbReference>
<dbReference type="eggNOG" id="KOG1721">
    <property type="taxonomic scope" value="Eukaryota"/>
</dbReference>
<feature type="domain" description="C2H2-type" evidence="13">
    <location>
        <begin position="249"/>
        <end position="276"/>
    </location>
</feature>
<evidence type="ECO:0000256" key="11">
    <source>
        <dbReference type="ARBA" id="ARBA00023242"/>
    </source>
</evidence>
<evidence type="ECO:0000313" key="16">
    <source>
        <dbReference type="Proteomes" id="UP000001811"/>
    </source>
</evidence>
<dbReference type="GO" id="GO:0000978">
    <property type="term" value="F:RNA polymerase II cis-regulatory region sequence-specific DNA binding"/>
    <property type="evidence" value="ECO:0007669"/>
    <property type="project" value="TreeGrafter"/>
</dbReference>
<dbReference type="PANTHER" id="PTHR24384:SF246">
    <property type="entry name" value="GENE, 19965-RELATED"/>
    <property type="match status" value="1"/>
</dbReference>
<keyword evidence="7" id="KW-0862">Zinc</keyword>
<dbReference type="FunFam" id="3.30.160.60:FF:000512">
    <property type="entry name" value="zinc finger protein 197 isoform X1"/>
    <property type="match status" value="1"/>
</dbReference>
<evidence type="ECO:0000256" key="9">
    <source>
        <dbReference type="ARBA" id="ARBA00023125"/>
    </source>
</evidence>
<dbReference type="GeneTree" id="ENSGT00940000163552"/>
<dbReference type="HOGENOM" id="CLU_002678_2_1_1"/>
<evidence type="ECO:0000313" key="15">
    <source>
        <dbReference type="Ensembl" id="ENSOCUP00000027009.2"/>
    </source>
</evidence>
<dbReference type="Gene3D" id="3.30.160.60">
    <property type="entry name" value="Classic Zinc Finger"/>
    <property type="match status" value="6"/>
</dbReference>
<dbReference type="Ensembl" id="ENSOCUT00000033960.2">
    <property type="protein sequence ID" value="ENSOCUP00000027009.2"/>
    <property type="gene ID" value="ENSOCUG00000029361.2"/>
</dbReference>
<dbReference type="FunFam" id="3.30.160.60:FF:000557">
    <property type="entry name" value="zinc finger and SCAN domain-containing protein 29"/>
    <property type="match status" value="1"/>
</dbReference>
<dbReference type="Pfam" id="PF01352">
    <property type="entry name" value="KRAB"/>
    <property type="match status" value="1"/>
</dbReference>
<evidence type="ECO:0000256" key="4">
    <source>
        <dbReference type="ARBA" id="ARBA00022723"/>
    </source>
</evidence>
<evidence type="ECO:0000256" key="10">
    <source>
        <dbReference type="ARBA" id="ARBA00023163"/>
    </source>
</evidence>
<dbReference type="PROSITE" id="PS50157">
    <property type="entry name" value="ZINC_FINGER_C2H2_2"/>
    <property type="match status" value="5"/>
</dbReference>
<comment type="subcellular location">
    <subcellularLocation>
        <location evidence="2">Nucleus</location>
    </subcellularLocation>
</comment>
<evidence type="ECO:0000256" key="12">
    <source>
        <dbReference type="PROSITE-ProRule" id="PRU00042"/>
    </source>
</evidence>
<dbReference type="Gene3D" id="6.10.140.140">
    <property type="match status" value="1"/>
</dbReference>
<keyword evidence="16" id="KW-1185">Reference proteome</keyword>
<dbReference type="InParanoid" id="U3KP49"/>
<keyword evidence="6 12" id="KW-0863">Zinc-finger</keyword>
<dbReference type="SUPFAM" id="SSF57667">
    <property type="entry name" value="beta-beta-alpha zinc fingers"/>
    <property type="match status" value="4"/>
</dbReference>
<evidence type="ECO:0000259" key="14">
    <source>
        <dbReference type="PROSITE" id="PS50805"/>
    </source>
</evidence>
<dbReference type="Bgee" id="ENSOCUG00000029361">
    <property type="expression patterns" value="Expressed in uterus and 6 other cell types or tissues"/>
</dbReference>
<evidence type="ECO:0000256" key="2">
    <source>
        <dbReference type="ARBA" id="ARBA00004123"/>
    </source>
</evidence>
<dbReference type="InterPro" id="IPR036236">
    <property type="entry name" value="Znf_C2H2_sf"/>
</dbReference>
<reference evidence="15 16" key="1">
    <citation type="journal article" date="2011" name="Nature">
        <title>A high-resolution map of human evolutionary constraint using 29 mammals.</title>
        <authorList>
            <person name="Lindblad-Toh K."/>
            <person name="Garber M."/>
            <person name="Zuk O."/>
            <person name="Lin M.F."/>
            <person name="Parker B.J."/>
            <person name="Washietl S."/>
            <person name="Kheradpour P."/>
            <person name="Ernst J."/>
            <person name="Jordan G."/>
            <person name="Mauceli E."/>
            <person name="Ward L.D."/>
            <person name="Lowe C.B."/>
            <person name="Holloway A.K."/>
            <person name="Clamp M."/>
            <person name="Gnerre S."/>
            <person name="Alfoldi J."/>
            <person name="Beal K."/>
            <person name="Chang J."/>
            <person name="Clawson H."/>
            <person name="Cuff J."/>
            <person name="Di Palma F."/>
            <person name="Fitzgerald S."/>
            <person name="Flicek P."/>
            <person name="Guttman M."/>
            <person name="Hubisz M.J."/>
            <person name="Jaffe D.B."/>
            <person name="Jungreis I."/>
            <person name="Kent W.J."/>
            <person name="Kostka D."/>
            <person name="Lara M."/>
            <person name="Martins A.L."/>
            <person name="Massingham T."/>
            <person name="Moltke I."/>
            <person name="Raney B.J."/>
            <person name="Rasmussen M.D."/>
            <person name="Robinson J."/>
            <person name="Stark A."/>
            <person name="Vilella A.J."/>
            <person name="Wen J."/>
            <person name="Xie X."/>
            <person name="Zody M.C."/>
            <person name="Baldwin J."/>
            <person name="Bloom T."/>
            <person name="Chin C.W."/>
            <person name="Heiman D."/>
            <person name="Nicol R."/>
            <person name="Nusbaum C."/>
            <person name="Young S."/>
            <person name="Wilkinson J."/>
            <person name="Worley K.C."/>
            <person name="Kovar C.L."/>
            <person name="Muzny D.M."/>
            <person name="Gibbs R.A."/>
            <person name="Cree A."/>
            <person name="Dihn H.H."/>
            <person name="Fowler G."/>
            <person name="Jhangiani S."/>
            <person name="Joshi V."/>
            <person name="Lee S."/>
            <person name="Lewis L.R."/>
            <person name="Nazareth L.V."/>
            <person name="Okwuonu G."/>
            <person name="Santibanez J."/>
            <person name="Warren W.C."/>
            <person name="Mardis E.R."/>
            <person name="Weinstock G.M."/>
            <person name="Wilson R.K."/>
            <person name="Delehaunty K."/>
            <person name="Dooling D."/>
            <person name="Fronik C."/>
            <person name="Fulton L."/>
            <person name="Fulton B."/>
            <person name="Graves T."/>
            <person name="Minx P."/>
            <person name="Sodergren E."/>
            <person name="Birney E."/>
            <person name="Margulies E.H."/>
            <person name="Herrero J."/>
            <person name="Green E.D."/>
            <person name="Haussler D."/>
            <person name="Siepel A."/>
            <person name="Goldman N."/>
            <person name="Pollard K.S."/>
            <person name="Pedersen J.S."/>
            <person name="Lander E.S."/>
            <person name="Kellis M."/>
        </authorList>
    </citation>
    <scope>NUCLEOTIDE SEQUENCE [LARGE SCALE GENOMIC DNA]</scope>
    <source>
        <strain evidence="16">Thorbecke</strain>
    </source>
</reference>
<evidence type="ECO:0000259" key="13">
    <source>
        <dbReference type="PROSITE" id="PS50157"/>
    </source>
</evidence>
<evidence type="ECO:0000256" key="1">
    <source>
        <dbReference type="ARBA" id="ARBA00003767"/>
    </source>
</evidence>
<feature type="domain" description="KRAB" evidence="14">
    <location>
        <begin position="7"/>
        <end position="78"/>
    </location>
</feature>
<dbReference type="InterPro" id="IPR013087">
    <property type="entry name" value="Znf_C2H2_type"/>
</dbReference>
<feature type="domain" description="C2H2-type" evidence="13">
    <location>
        <begin position="277"/>
        <end position="294"/>
    </location>
</feature>
<dbReference type="SMART" id="SM00355">
    <property type="entry name" value="ZnF_C2H2"/>
    <property type="match status" value="4"/>
</dbReference>
<dbReference type="SUPFAM" id="SSF109640">
    <property type="entry name" value="KRAB domain (Kruppel-associated box)"/>
    <property type="match status" value="1"/>
</dbReference>
<reference evidence="15" key="3">
    <citation type="submission" date="2025-09" db="UniProtKB">
        <authorList>
            <consortium name="Ensembl"/>
        </authorList>
    </citation>
    <scope>IDENTIFICATION</scope>
    <source>
        <strain evidence="15">Thorbecke</strain>
    </source>
</reference>
<keyword evidence="8" id="KW-0805">Transcription regulation</keyword>
<dbReference type="PROSITE" id="PS00028">
    <property type="entry name" value="ZINC_FINGER_C2H2_1"/>
    <property type="match status" value="4"/>
</dbReference>
<dbReference type="PaxDb" id="9986-ENSOCUP00000027009"/>
<dbReference type="GO" id="GO:0005634">
    <property type="term" value="C:nucleus"/>
    <property type="evidence" value="ECO:0007669"/>
    <property type="project" value="UniProtKB-SubCell"/>
</dbReference>
<evidence type="ECO:0000256" key="6">
    <source>
        <dbReference type="ARBA" id="ARBA00022771"/>
    </source>
</evidence>
<dbReference type="InterPro" id="IPR001909">
    <property type="entry name" value="KRAB"/>
</dbReference>
<dbReference type="AlphaFoldDB" id="U3KP49"/>
<dbReference type="GO" id="GO:0008270">
    <property type="term" value="F:zinc ion binding"/>
    <property type="evidence" value="ECO:0007669"/>
    <property type="project" value="UniProtKB-KW"/>
</dbReference>
<dbReference type="CDD" id="cd07765">
    <property type="entry name" value="KRAB_A-box"/>
    <property type="match status" value="1"/>
</dbReference>
<keyword evidence="9" id="KW-0238">DNA-binding</keyword>
<evidence type="ECO:0000256" key="3">
    <source>
        <dbReference type="ARBA" id="ARBA00006991"/>
    </source>
</evidence>
<comment type="function">
    <text evidence="1">May be involved in transcriptional regulation.</text>
</comment>
<accession>U3KP49</accession>
<keyword evidence="5" id="KW-0677">Repeat</keyword>
<keyword evidence="10" id="KW-0804">Transcription</keyword>